<accession>A0A2K3E523</accession>
<sequence>MTVLSGRDCIASSLDCTEPVCVTAEPPKRTGKRKKHRGPRTEVQVGTKRSWYGVTVFLLYAIALISLAARVGAVGGAAGGVPALQALQQVEAVTNALSSAPPHLRVRWDLAQDPLDLQQQYSTGPPGLSHVLASVESFTFDGKMAAAASERYEKDKEGGWVWGNTVAMTSSTTAEVA</sequence>
<evidence type="ECO:0000313" key="3">
    <source>
        <dbReference type="Proteomes" id="UP000006906"/>
    </source>
</evidence>
<proteinExistence type="predicted"/>
<reference evidence="2 3" key="1">
    <citation type="journal article" date="2007" name="Science">
        <title>The Chlamydomonas genome reveals the evolution of key animal and plant functions.</title>
        <authorList>
            <person name="Merchant S.S."/>
            <person name="Prochnik S.E."/>
            <person name="Vallon O."/>
            <person name="Harris E.H."/>
            <person name="Karpowicz S.J."/>
            <person name="Witman G.B."/>
            <person name="Terry A."/>
            <person name="Salamov A."/>
            <person name="Fritz-Laylin L.K."/>
            <person name="Marechal-Drouard L."/>
            <person name="Marshall W.F."/>
            <person name="Qu L.H."/>
            <person name="Nelson D.R."/>
            <person name="Sanderfoot A.A."/>
            <person name="Spalding M.H."/>
            <person name="Kapitonov V.V."/>
            <person name="Ren Q."/>
            <person name="Ferris P."/>
            <person name="Lindquist E."/>
            <person name="Shapiro H."/>
            <person name="Lucas S.M."/>
            <person name="Grimwood J."/>
            <person name="Schmutz J."/>
            <person name="Cardol P."/>
            <person name="Cerutti H."/>
            <person name="Chanfreau G."/>
            <person name="Chen C.L."/>
            <person name="Cognat V."/>
            <person name="Croft M.T."/>
            <person name="Dent R."/>
            <person name="Dutcher S."/>
            <person name="Fernandez E."/>
            <person name="Fukuzawa H."/>
            <person name="Gonzalez-Ballester D."/>
            <person name="Gonzalez-Halphen D."/>
            <person name="Hallmann A."/>
            <person name="Hanikenne M."/>
            <person name="Hippler M."/>
            <person name="Inwood W."/>
            <person name="Jabbari K."/>
            <person name="Kalanon M."/>
            <person name="Kuras R."/>
            <person name="Lefebvre P.A."/>
            <person name="Lemaire S.D."/>
            <person name="Lobanov A.V."/>
            <person name="Lohr M."/>
            <person name="Manuell A."/>
            <person name="Meier I."/>
            <person name="Mets L."/>
            <person name="Mittag M."/>
            <person name="Mittelmeier T."/>
            <person name="Moroney J.V."/>
            <person name="Moseley J."/>
            <person name="Napoli C."/>
            <person name="Nedelcu A.M."/>
            <person name="Niyogi K."/>
            <person name="Novoselov S.V."/>
            <person name="Paulsen I.T."/>
            <person name="Pazour G."/>
            <person name="Purton S."/>
            <person name="Ral J.P."/>
            <person name="Riano-Pachon D.M."/>
            <person name="Riekhof W."/>
            <person name="Rymarquis L."/>
            <person name="Schroda M."/>
            <person name="Stern D."/>
            <person name="Umen J."/>
            <person name="Willows R."/>
            <person name="Wilson N."/>
            <person name="Zimmer S.L."/>
            <person name="Allmer J."/>
            <person name="Balk J."/>
            <person name="Bisova K."/>
            <person name="Chen C.J."/>
            <person name="Elias M."/>
            <person name="Gendler K."/>
            <person name="Hauser C."/>
            <person name="Lamb M.R."/>
            <person name="Ledford H."/>
            <person name="Long J.C."/>
            <person name="Minagawa J."/>
            <person name="Page M.D."/>
            <person name="Pan J."/>
            <person name="Pootakham W."/>
            <person name="Roje S."/>
            <person name="Rose A."/>
            <person name="Stahlberg E."/>
            <person name="Terauchi A.M."/>
            <person name="Yang P."/>
            <person name="Ball S."/>
            <person name="Bowler C."/>
            <person name="Dieckmann C.L."/>
            <person name="Gladyshev V.N."/>
            <person name="Green P."/>
            <person name="Jorgensen R."/>
            <person name="Mayfield S."/>
            <person name="Mueller-Roeber B."/>
            <person name="Rajamani S."/>
            <person name="Sayre R.T."/>
            <person name="Brokstein P."/>
            <person name="Dubchak I."/>
            <person name="Goodstein D."/>
            <person name="Hornick L."/>
            <person name="Huang Y.W."/>
            <person name="Jhaveri J."/>
            <person name="Luo Y."/>
            <person name="Martinez D."/>
            <person name="Ngau W.C."/>
            <person name="Otillar B."/>
            <person name="Poliakov A."/>
            <person name="Porter A."/>
            <person name="Szajkowski L."/>
            <person name="Werner G."/>
            <person name="Zhou K."/>
            <person name="Grigoriev I.V."/>
            <person name="Rokhsar D.S."/>
            <person name="Grossman A.R."/>
        </authorList>
    </citation>
    <scope>NUCLEOTIDE SEQUENCE [LARGE SCALE GENOMIC DNA]</scope>
    <source>
        <strain evidence="3">CC-503</strain>
    </source>
</reference>
<dbReference type="KEGG" id="cre:CHLRE_01g006402v5"/>
<feature type="transmembrane region" description="Helical" evidence="1">
    <location>
        <begin position="50"/>
        <end position="69"/>
    </location>
</feature>
<evidence type="ECO:0000256" key="1">
    <source>
        <dbReference type="SAM" id="Phobius"/>
    </source>
</evidence>
<dbReference type="RefSeq" id="XP_042928113.1">
    <property type="nucleotide sequence ID" value="XM_043058200.1"/>
</dbReference>
<dbReference type="GeneID" id="66051933"/>
<dbReference type="InParanoid" id="A0A2K3E523"/>
<dbReference type="EMBL" id="CM008962">
    <property type="protein sequence ID" value="PNW87895.1"/>
    <property type="molecule type" value="Genomic_DNA"/>
</dbReference>
<dbReference type="AlphaFoldDB" id="A0A2K3E523"/>
<gene>
    <name evidence="2" type="ORF">CHLRE_01g006402v5</name>
</gene>
<keyword evidence="1" id="KW-1133">Transmembrane helix</keyword>
<dbReference type="Gramene" id="PNW87895">
    <property type="protein sequence ID" value="PNW87895"/>
    <property type="gene ID" value="CHLRE_01g006402v5"/>
</dbReference>
<keyword evidence="1" id="KW-0472">Membrane</keyword>
<keyword evidence="3" id="KW-1185">Reference proteome</keyword>
<evidence type="ECO:0000313" key="2">
    <source>
        <dbReference type="EMBL" id="PNW87895.1"/>
    </source>
</evidence>
<protein>
    <submittedName>
        <fullName evidence="2">Uncharacterized protein</fullName>
    </submittedName>
</protein>
<dbReference type="Proteomes" id="UP000006906">
    <property type="component" value="Chromosome 1"/>
</dbReference>
<organism evidence="2 3">
    <name type="scientific">Chlamydomonas reinhardtii</name>
    <name type="common">Chlamydomonas smithii</name>
    <dbReference type="NCBI Taxonomy" id="3055"/>
    <lineage>
        <taxon>Eukaryota</taxon>
        <taxon>Viridiplantae</taxon>
        <taxon>Chlorophyta</taxon>
        <taxon>core chlorophytes</taxon>
        <taxon>Chlorophyceae</taxon>
        <taxon>CS clade</taxon>
        <taxon>Chlamydomonadales</taxon>
        <taxon>Chlamydomonadaceae</taxon>
        <taxon>Chlamydomonas</taxon>
    </lineage>
</organism>
<name>A0A2K3E523_CHLRE</name>
<keyword evidence="1" id="KW-0812">Transmembrane</keyword>